<dbReference type="Proteomes" id="UP000229081">
    <property type="component" value="Chromosome"/>
</dbReference>
<dbReference type="PANTHER" id="PTHR43537">
    <property type="entry name" value="TRANSCRIPTIONAL REGULATOR, GNTR FAMILY"/>
    <property type="match status" value="1"/>
</dbReference>
<dbReference type="OrthoDB" id="9028214at2"/>
<proteinExistence type="predicted"/>
<evidence type="ECO:0000313" key="5">
    <source>
        <dbReference type="EMBL" id="ATY32149.1"/>
    </source>
</evidence>
<dbReference type="SMART" id="SM00345">
    <property type="entry name" value="HTH_GNTR"/>
    <property type="match status" value="1"/>
</dbReference>
<keyword evidence="6" id="KW-1185">Reference proteome</keyword>
<protein>
    <submittedName>
        <fullName evidence="5">GntR family transcriptional regulator</fullName>
    </submittedName>
</protein>
<dbReference type="AlphaFoldDB" id="A0A2K8MK73"/>
<dbReference type="Gene3D" id="1.10.10.10">
    <property type="entry name" value="Winged helix-like DNA-binding domain superfamily/Winged helix DNA-binding domain"/>
    <property type="match status" value="1"/>
</dbReference>
<dbReference type="EMBL" id="CP024923">
    <property type="protein sequence ID" value="ATY32149.1"/>
    <property type="molecule type" value="Genomic_DNA"/>
</dbReference>
<dbReference type="InterPro" id="IPR036390">
    <property type="entry name" value="WH_DNA-bd_sf"/>
</dbReference>
<keyword evidence="2" id="KW-0238">DNA-binding</keyword>
<accession>A0A2K8MK73</accession>
<evidence type="ECO:0000313" key="6">
    <source>
        <dbReference type="Proteomes" id="UP000229081"/>
    </source>
</evidence>
<dbReference type="InterPro" id="IPR000524">
    <property type="entry name" value="Tscrpt_reg_HTH_GntR"/>
</dbReference>
<dbReference type="CDD" id="cd07377">
    <property type="entry name" value="WHTH_GntR"/>
    <property type="match status" value="1"/>
</dbReference>
<dbReference type="GO" id="GO:0003677">
    <property type="term" value="F:DNA binding"/>
    <property type="evidence" value="ECO:0007669"/>
    <property type="project" value="UniProtKB-KW"/>
</dbReference>
<dbReference type="SMART" id="SM00895">
    <property type="entry name" value="FCD"/>
    <property type="match status" value="1"/>
</dbReference>
<sequence length="262" mass="29079">MVAKVKTAKPLNVRARRKSLRLHGTIARDLGILIVSGRYKPGEILNNEVAASDRLHVSRTAYREALRILAAKGLVESRPRTGTRVSDREKWHLLDPDVLSWIFEFEPDDELLFSLFELRKIFEPEAAALAADRRSDAQLERMAEALAGMEKHTLAVEEGRIADQDFHAALLEASANPFITSLTTSVSAAVAWTTIFKQRNSPLRRDPVPDHQRVFDAIAASDPEGAHAAMAHLVDMAFLDTTRSKAPKLKLTRGSRRETAAG</sequence>
<evidence type="ECO:0000256" key="1">
    <source>
        <dbReference type="ARBA" id="ARBA00023015"/>
    </source>
</evidence>
<dbReference type="PROSITE" id="PS50949">
    <property type="entry name" value="HTH_GNTR"/>
    <property type="match status" value="1"/>
</dbReference>
<name>A0A2K8MK73_9SPHN</name>
<organism evidence="5 6">
    <name type="scientific">Sphingomonas psychrotolerans</name>
    <dbReference type="NCBI Taxonomy" id="1327635"/>
    <lineage>
        <taxon>Bacteria</taxon>
        <taxon>Pseudomonadati</taxon>
        <taxon>Pseudomonadota</taxon>
        <taxon>Alphaproteobacteria</taxon>
        <taxon>Sphingomonadales</taxon>
        <taxon>Sphingomonadaceae</taxon>
        <taxon>Sphingomonas</taxon>
    </lineage>
</organism>
<dbReference type="KEGG" id="sphc:CVN68_09310"/>
<evidence type="ECO:0000256" key="2">
    <source>
        <dbReference type="ARBA" id="ARBA00023125"/>
    </source>
</evidence>
<dbReference type="Pfam" id="PF00392">
    <property type="entry name" value="GntR"/>
    <property type="match status" value="1"/>
</dbReference>
<keyword evidence="3" id="KW-0804">Transcription</keyword>
<gene>
    <name evidence="5" type="ORF">CVN68_09310</name>
</gene>
<dbReference type="InterPro" id="IPR008920">
    <property type="entry name" value="TF_FadR/GntR_C"/>
</dbReference>
<reference evidence="5 6" key="1">
    <citation type="submission" date="2017-11" db="EMBL/GenBank/DDBJ databases">
        <title>Complete genome sequence of Sphingomonas sp. Strain Cra20, a psychrotolerant potential plant growth promoting rhizobacteria.</title>
        <authorList>
            <person name="Luo Y."/>
        </authorList>
    </citation>
    <scope>NUCLEOTIDE SEQUENCE [LARGE SCALE GENOMIC DNA]</scope>
    <source>
        <strain evidence="5 6">Cra20</strain>
    </source>
</reference>
<dbReference type="InterPro" id="IPR036388">
    <property type="entry name" value="WH-like_DNA-bd_sf"/>
</dbReference>
<dbReference type="PANTHER" id="PTHR43537:SF44">
    <property type="entry name" value="GNTR FAMILY REGULATORY PROTEIN"/>
    <property type="match status" value="1"/>
</dbReference>
<keyword evidence="1" id="KW-0805">Transcription regulation</keyword>
<evidence type="ECO:0000256" key="3">
    <source>
        <dbReference type="ARBA" id="ARBA00023163"/>
    </source>
</evidence>
<dbReference type="Gene3D" id="1.20.120.530">
    <property type="entry name" value="GntR ligand-binding domain-like"/>
    <property type="match status" value="1"/>
</dbReference>
<feature type="domain" description="HTH gntR-type" evidence="4">
    <location>
        <begin position="20"/>
        <end position="88"/>
    </location>
</feature>
<dbReference type="Pfam" id="PF07729">
    <property type="entry name" value="FCD"/>
    <property type="match status" value="1"/>
</dbReference>
<dbReference type="SUPFAM" id="SSF48008">
    <property type="entry name" value="GntR ligand-binding domain-like"/>
    <property type="match status" value="1"/>
</dbReference>
<dbReference type="RefSeq" id="WP_100281958.1">
    <property type="nucleotide sequence ID" value="NZ_CP024923.1"/>
</dbReference>
<evidence type="ECO:0000259" key="4">
    <source>
        <dbReference type="PROSITE" id="PS50949"/>
    </source>
</evidence>
<dbReference type="InterPro" id="IPR011711">
    <property type="entry name" value="GntR_C"/>
</dbReference>
<dbReference type="GO" id="GO:0003700">
    <property type="term" value="F:DNA-binding transcription factor activity"/>
    <property type="evidence" value="ECO:0007669"/>
    <property type="project" value="InterPro"/>
</dbReference>
<dbReference type="SUPFAM" id="SSF46785">
    <property type="entry name" value="Winged helix' DNA-binding domain"/>
    <property type="match status" value="1"/>
</dbReference>